<organism evidence="1 2">
    <name type="scientific">Rhodopirellula islandica</name>
    <dbReference type="NCBI Taxonomy" id="595434"/>
    <lineage>
        <taxon>Bacteria</taxon>
        <taxon>Pseudomonadati</taxon>
        <taxon>Planctomycetota</taxon>
        <taxon>Planctomycetia</taxon>
        <taxon>Pirellulales</taxon>
        <taxon>Pirellulaceae</taxon>
        <taxon>Rhodopirellula</taxon>
    </lineage>
</organism>
<evidence type="ECO:0000313" key="2">
    <source>
        <dbReference type="Proteomes" id="UP000036367"/>
    </source>
</evidence>
<sequence>MGSQAHCSIFNRSPQWMLKSAWMPPLEAACAIFWQQIGQLVQF</sequence>
<protein>
    <submittedName>
        <fullName evidence="1">Uncharacterized protein</fullName>
    </submittedName>
</protein>
<name>A0A0J1BGY9_RHOIS</name>
<gene>
    <name evidence="1" type="ORF">RISK_002460</name>
</gene>
<dbReference type="Proteomes" id="UP000036367">
    <property type="component" value="Unassembled WGS sequence"/>
</dbReference>
<accession>A0A0J1BGY9</accession>
<dbReference type="AlphaFoldDB" id="A0A0J1BGY9"/>
<proteinExistence type="predicted"/>
<comment type="caution">
    <text evidence="1">The sequence shown here is derived from an EMBL/GenBank/DDBJ whole genome shotgun (WGS) entry which is preliminary data.</text>
</comment>
<keyword evidence="2" id="KW-1185">Reference proteome</keyword>
<dbReference type="STRING" id="595434.RISK_002460"/>
<evidence type="ECO:0000313" key="1">
    <source>
        <dbReference type="EMBL" id="KLU05828.1"/>
    </source>
</evidence>
<dbReference type="PATRIC" id="fig|595434.4.peg.2348"/>
<reference evidence="1" key="1">
    <citation type="submission" date="2015-05" db="EMBL/GenBank/DDBJ databases">
        <title>Permanent draft genome of Rhodopirellula islandicus K833.</title>
        <authorList>
            <person name="Kizina J."/>
            <person name="Richter M."/>
            <person name="Glockner F.O."/>
            <person name="Harder J."/>
        </authorList>
    </citation>
    <scope>NUCLEOTIDE SEQUENCE [LARGE SCALE GENOMIC DNA]</scope>
    <source>
        <strain evidence="1">K833</strain>
    </source>
</reference>
<dbReference type="EMBL" id="LECT01000017">
    <property type="protein sequence ID" value="KLU05828.1"/>
    <property type="molecule type" value="Genomic_DNA"/>
</dbReference>